<dbReference type="OrthoDB" id="8958747at2759"/>
<feature type="region of interest" description="Disordered" evidence="1">
    <location>
        <begin position="180"/>
        <end position="217"/>
    </location>
</feature>
<sequence>MRVWTFISAGKPSDMAQLASIMEVLAKAAVVEITKLVEDSSAEIRLEMSRNQYENVALRRKLSRMESELVLARGCRETQGAEKSSIKGSVLHGPIQICDGVDKDGRHSLEESVFGDEWGGRQWKDGDVRVVEDDIFLQSITLTEEFQPMNMEKDIPSSHIIKENGPKRGLTSISKEGPVISEERPSDFCSTEMRPPTERQHHEARPETPQTEPIPTEHLEELPGLQRYRSSDEEDLEMKGVRGREPPTKLRKATATWRQRTSAALMLAVIRSDCQAKLNCILIRQWKVPETARLLWDPWM</sequence>
<reference evidence="2" key="1">
    <citation type="journal article" date="2023" name="Science">
        <title>Genome structures resolve the early diversification of teleost fishes.</title>
        <authorList>
            <person name="Parey E."/>
            <person name="Louis A."/>
            <person name="Montfort J."/>
            <person name="Bouchez O."/>
            <person name="Roques C."/>
            <person name="Iampietro C."/>
            <person name="Lluch J."/>
            <person name="Castinel A."/>
            <person name="Donnadieu C."/>
            <person name="Desvignes T."/>
            <person name="Floi Bucao C."/>
            <person name="Jouanno E."/>
            <person name="Wen M."/>
            <person name="Mejri S."/>
            <person name="Dirks R."/>
            <person name="Jansen H."/>
            <person name="Henkel C."/>
            <person name="Chen W.J."/>
            <person name="Zahm M."/>
            <person name="Cabau C."/>
            <person name="Klopp C."/>
            <person name="Thompson A.W."/>
            <person name="Robinson-Rechavi M."/>
            <person name="Braasch I."/>
            <person name="Lecointre G."/>
            <person name="Bobe J."/>
            <person name="Postlethwait J.H."/>
            <person name="Berthelot C."/>
            <person name="Roest Crollius H."/>
            <person name="Guiguen Y."/>
        </authorList>
    </citation>
    <scope>NUCLEOTIDE SEQUENCE</scope>
    <source>
        <strain evidence="2">Concon-B</strain>
    </source>
</reference>
<dbReference type="AlphaFoldDB" id="A0A9Q1D4M2"/>
<gene>
    <name evidence="2" type="ORF">COCON_G00177920</name>
</gene>
<keyword evidence="3" id="KW-1185">Reference proteome</keyword>
<feature type="compositionally biased region" description="Basic and acidic residues" evidence="1">
    <location>
        <begin position="237"/>
        <end position="248"/>
    </location>
</feature>
<proteinExistence type="predicted"/>
<evidence type="ECO:0000313" key="3">
    <source>
        <dbReference type="Proteomes" id="UP001152803"/>
    </source>
</evidence>
<accession>A0A9Q1D4M2</accession>
<feature type="compositionally biased region" description="Basic and acidic residues" evidence="1">
    <location>
        <begin position="195"/>
        <end position="206"/>
    </location>
</feature>
<evidence type="ECO:0000256" key="1">
    <source>
        <dbReference type="SAM" id="MobiDB-lite"/>
    </source>
</evidence>
<name>A0A9Q1D4M2_CONCO</name>
<dbReference type="EMBL" id="JAFJMO010000013">
    <property type="protein sequence ID" value="KAJ8258780.1"/>
    <property type="molecule type" value="Genomic_DNA"/>
</dbReference>
<dbReference type="Proteomes" id="UP001152803">
    <property type="component" value="Unassembled WGS sequence"/>
</dbReference>
<protein>
    <submittedName>
        <fullName evidence="2">Uncharacterized protein</fullName>
    </submittedName>
</protein>
<organism evidence="2 3">
    <name type="scientific">Conger conger</name>
    <name type="common">Conger eel</name>
    <name type="synonym">Muraena conger</name>
    <dbReference type="NCBI Taxonomy" id="82655"/>
    <lineage>
        <taxon>Eukaryota</taxon>
        <taxon>Metazoa</taxon>
        <taxon>Chordata</taxon>
        <taxon>Craniata</taxon>
        <taxon>Vertebrata</taxon>
        <taxon>Euteleostomi</taxon>
        <taxon>Actinopterygii</taxon>
        <taxon>Neopterygii</taxon>
        <taxon>Teleostei</taxon>
        <taxon>Anguilliformes</taxon>
        <taxon>Congridae</taxon>
        <taxon>Conger</taxon>
    </lineage>
</organism>
<feature type="region of interest" description="Disordered" evidence="1">
    <location>
        <begin position="232"/>
        <end position="254"/>
    </location>
</feature>
<evidence type="ECO:0000313" key="2">
    <source>
        <dbReference type="EMBL" id="KAJ8258780.1"/>
    </source>
</evidence>
<comment type="caution">
    <text evidence="2">The sequence shown here is derived from an EMBL/GenBank/DDBJ whole genome shotgun (WGS) entry which is preliminary data.</text>
</comment>